<dbReference type="GO" id="GO:0000162">
    <property type="term" value="P:L-tryptophan biosynthetic process"/>
    <property type="evidence" value="ECO:0007669"/>
    <property type="project" value="TreeGrafter"/>
</dbReference>
<dbReference type="FunFam" id="3.20.20.70:FF:000009">
    <property type="entry name" value="1-(5-phosphoribosyl)-5-[(5-phosphoribosylamino)methylideneamino] imidazole-4-carboxamide isomerase"/>
    <property type="match status" value="1"/>
</dbReference>
<keyword evidence="15" id="KW-1185">Reference proteome</keyword>
<evidence type="ECO:0000256" key="11">
    <source>
        <dbReference type="RuleBase" id="RU003658"/>
    </source>
</evidence>
<comment type="pathway">
    <text evidence="3 9 11">Amino-acid biosynthesis; L-histidine biosynthesis; L-histidine from 5-phospho-alpha-D-ribose 1-diphosphate: step 4/9.</text>
</comment>
<evidence type="ECO:0000256" key="6">
    <source>
        <dbReference type="ARBA" id="ARBA00022605"/>
    </source>
</evidence>
<dbReference type="SUPFAM" id="SSF51366">
    <property type="entry name" value="Ribulose-phoshate binding barrel"/>
    <property type="match status" value="1"/>
</dbReference>
<comment type="similarity">
    <text evidence="4 9 10">Belongs to the HisA/HisF family.</text>
</comment>
<dbReference type="InterPro" id="IPR023016">
    <property type="entry name" value="HisA/PriA"/>
</dbReference>
<dbReference type="UniPathway" id="UPA00031">
    <property type="reaction ID" value="UER00009"/>
</dbReference>
<dbReference type="RefSeq" id="WP_146886961.1">
    <property type="nucleotide sequence ID" value="NZ_BJYG01000012.1"/>
</dbReference>
<comment type="subcellular location">
    <subcellularLocation>
        <location evidence="2 9 11">Cytoplasm</location>
    </subcellularLocation>
</comment>
<dbReference type="AlphaFoldDB" id="A0A511XIX3"/>
<dbReference type="InterPro" id="IPR044524">
    <property type="entry name" value="Isoase_HisA-like"/>
</dbReference>
<dbReference type="SUPFAM" id="SSF55729">
    <property type="entry name" value="Acyl-CoA N-acyltransferases (Nat)"/>
    <property type="match status" value="1"/>
</dbReference>
<dbReference type="InterPro" id="IPR016181">
    <property type="entry name" value="Acyl_CoA_acyltransferase"/>
</dbReference>
<feature type="region of interest" description="Disordered" evidence="12">
    <location>
        <begin position="187"/>
        <end position="212"/>
    </location>
</feature>
<evidence type="ECO:0000256" key="5">
    <source>
        <dbReference type="ARBA" id="ARBA00022490"/>
    </source>
</evidence>
<dbReference type="InterPro" id="IPR013785">
    <property type="entry name" value="Aldolase_TIM"/>
</dbReference>
<dbReference type="PANTHER" id="PTHR43090">
    <property type="entry name" value="1-(5-PHOSPHORIBOSYL)-5-[(5-PHOSPHORIBOSYLAMINO)METHYLIDENEAMINO] IMIDAZOLE-4-CARBOXAMIDE ISOMERASE"/>
    <property type="match status" value="1"/>
</dbReference>
<dbReference type="GO" id="GO:0003949">
    <property type="term" value="F:1-(5-phosphoribosyl)-5-[(5-phosphoribosylamino)methylideneamino]imidazole-4-carboxamide isomerase activity"/>
    <property type="evidence" value="ECO:0007669"/>
    <property type="project" value="UniProtKB-UniRule"/>
</dbReference>
<organism evidence="14 15">
    <name type="scientific">Acetobacter oeni</name>
    <dbReference type="NCBI Taxonomy" id="304077"/>
    <lineage>
        <taxon>Bacteria</taxon>
        <taxon>Pseudomonadati</taxon>
        <taxon>Pseudomonadota</taxon>
        <taxon>Alphaproteobacteria</taxon>
        <taxon>Acetobacterales</taxon>
        <taxon>Acetobacteraceae</taxon>
        <taxon>Acetobacter</taxon>
    </lineage>
</organism>
<dbReference type="Pfam" id="PF00583">
    <property type="entry name" value="Acetyltransf_1"/>
    <property type="match status" value="1"/>
</dbReference>
<dbReference type="EMBL" id="BJYG01000012">
    <property type="protein sequence ID" value="GEN62897.1"/>
    <property type="molecule type" value="Genomic_DNA"/>
</dbReference>
<evidence type="ECO:0000259" key="13">
    <source>
        <dbReference type="PROSITE" id="PS51186"/>
    </source>
</evidence>
<feature type="domain" description="N-acetyltransferase" evidence="13">
    <location>
        <begin position="15"/>
        <end position="180"/>
    </location>
</feature>
<keyword evidence="7 9" id="KW-0368">Histidine biosynthesis</keyword>
<evidence type="ECO:0000256" key="1">
    <source>
        <dbReference type="ARBA" id="ARBA00000901"/>
    </source>
</evidence>
<dbReference type="Gene3D" id="3.20.20.70">
    <property type="entry name" value="Aldolase class I"/>
    <property type="match status" value="1"/>
</dbReference>
<dbReference type="InterPro" id="IPR011060">
    <property type="entry name" value="RibuloseP-bd_barrel"/>
</dbReference>
<reference evidence="14 15" key="1">
    <citation type="submission" date="2019-07" db="EMBL/GenBank/DDBJ databases">
        <title>Whole genome shotgun sequence of Acetobacter oeni NBRC 105207.</title>
        <authorList>
            <person name="Hosoyama A."/>
            <person name="Uohara A."/>
            <person name="Ohji S."/>
            <person name="Ichikawa N."/>
        </authorList>
    </citation>
    <scope>NUCLEOTIDE SEQUENCE [LARGE SCALE GENOMIC DNA]</scope>
    <source>
        <strain evidence="14 15">NBRC 105207</strain>
    </source>
</reference>
<evidence type="ECO:0000313" key="15">
    <source>
        <dbReference type="Proteomes" id="UP000321746"/>
    </source>
</evidence>
<feature type="compositionally biased region" description="Basic and acidic residues" evidence="12">
    <location>
        <begin position="190"/>
        <end position="200"/>
    </location>
</feature>
<dbReference type="HAMAP" id="MF_01014">
    <property type="entry name" value="HisA"/>
    <property type="match status" value="1"/>
</dbReference>
<keyword evidence="5 9" id="KW-0963">Cytoplasm</keyword>
<gene>
    <name evidence="9" type="primary">hisA</name>
    <name evidence="14" type="ORF">AOE01nite_11210</name>
</gene>
<feature type="active site" description="Proton acceptor" evidence="9">
    <location>
        <position position="223"/>
    </location>
</feature>
<evidence type="ECO:0000256" key="2">
    <source>
        <dbReference type="ARBA" id="ARBA00004496"/>
    </source>
</evidence>
<dbReference type="InterPro" id="IPR006063">
    <property type="entry name" value="HisA_bact_arch"/>
</dbReference>
<evidence type="ECO:0000256" key="3">
    <source>
        <dbReference type="ARBA" id="ARBA00005133"/>
    </source>
</evidence>
<evidence type="ECO:0000313" key="14">
    <source>
        <dbReference type="EMBL" id="GEN62897.1"/>
    </source>
</evidence>
<evidence type="ECO:0000256" key="10">
    <source>
        <dbReference type="RuleBase" id="RU003657"/>
    </source>
</evidence>
<dbReference type="OrthoDB" id="9807749at2"/>
<dbReference type="GO" id="GO:0000105">
    <property type="term" value="P:L-histidine biosynthetic process"/>
    <property type="evidence" value="ECO:0007669"/>
    <property type="project" value="UniProtKB-UniRule"/>
</dbReference>
<protein>
    <recommendedName>
        <fullName evidence="9 11">1-(5-phosphoribosyl)-5-[(5-phosphoribosylamino)methylideneamino] imidazole-4-carboxamide isomerase</fullName>
        <ecNumber evidence="9 11">5.3.1.16</ecNumber>
    </recommendedName>
    <alternativeName>
        <fullName evidence="9">Phosphoribosylformimino-5-aminoimidazole carboxamide ribotide isomerase</fullName>
    </alternativeName>
</protein>
<dbReference type="EC" id="5.3.1.16" evidence="9 11"/>
<feature type="compositionally biased region" description="Polar residues" evidence="12">
    <location>
        <begin position="203"/>
        <end position="212"/>
    </location>
</feature>
<comment type="caution">
    <text evidence="14">The sequence shown here is derived from an EMBL/GenBank/DDBJ whole genome shotgun (WGS) entry which is preliminary data.</text>
</comment>
<dbReference type="GO" id="GO:0005737">
    <property type="term" value="C:cytoplasm"/>
    <property type="evidence" value="ECO:0007669"/>
    <property type="project" value="UniProtKB-SubCell"/>
</dbReference>
<dbReference type="GO" id="GO:0016747">
    <property type="term" value="F:acyltransferase activity, transferring groups other than amino-acyl groups"/>
    <property type="evidence" value="ECO:0007669"/>
    <property type="project" value="InterPro"/>
</dbReference>
<evidence type="ECO:0000256" key="7">
    <source>
        <dbReference type="ARBA" id="ARBA00023102"/>
    </source>
</evidence>
<evidence type="ECO:0000256" key="4">
    <source>
        <dbReference type="ARBA" id="ARBA00009667"/>
    </source>
</evidence>
<dbReference type="CDD" id="cd04732">
    <property type="entry name" value="HisA"/>
    <property type="match status" value="1"/>
</dbReference>
<keyword evidence="6 9" id="KW-0028">Amino-acid biosynthesis</keyword>
<feature type="active site" description="Proton donor" evidence="9">
    <location>
        <position position="344"/>
    </location>
</feature>
<accession>A0A511XIX3</accession>
<evidence type="ECO:0000256" key="8">
    <source>
        <dbReference type="ARBA" id="ARBA00023235"/>
    </source>
</evidence>
<name>A0A511XIX3_9PROT</name>
<dbReference type="Pfam" id="PF00977">
    <property type="entry name" value="His_biosynth"/>
    <property type="match status" value="1"/>
</dbReference>
<dbReference type="PROSITE" id="PS51186">
    <property type="entry name" value="GNAT"/>
    <property type="match status" value="1"/>
</dbReference>
<proteinExistence type="inferred from homology"/>
<evidence type="ECO:0000256" key="9">
    <source>
        <dbReference type="HAMAP-Rule" id="MF_01014"/>
    </source>
</evidence>
<comment type="catalytic activity">
    <reaction evidence="1 9 11">
        <text>1-(5-phospho-beta-D-ribosyl)-5-[(5-phospho-beta-D-ribosylamino)methylideneamino]imidazole-4-carboxamide = 5-[(5-phospho-1-deoxy-D-ribulos-1-ylimino)methylamino]-1-(5-phospho-beta-D-ribosyl)imidazole-4-carboxamide</text>
        <dbReference type="Rhea" id="RHEA:15469"/>
        <dbReference type="ChEBI" id="CHEBI:58435"/>
        <dbReference type="ChEBI" id="CHEBI:58525"/>
        <dbReference type="EC" id="5.3.1.16"/>
    </reaction>
</comment>
<dbReference type="InterPro" id="IPR000182">
    <property type="entry name" value="GNAT_dom"/>
</dbReference>
<dbReference type="Proteomes" id="UP000321746">
    <property type="component" value="Unassembled WGS sequence"/>
</dbReference>
<dbReference type="InterPro" id="IPR006062">
    <property type="entry name" value="His_biosynth"/>
</dbReference>
<dbReference type="NCBIfam" id="TIGR00007">
    <property type="entry name" value="1-(5-phosphoribosyl)-5-[(5-phosphoribosylamino)methylideneamino]imidazole-4-carboxamide isomerase"/>
    <property type="match status" value="1"/>
</dbReference>
<evidence type="ECO:0000256" key="12">
    <source>
        <dbReference type="SAM" id="MobiDB-lite"/>
    </source>
</evidence>
<keyword evidence="8 9" id="KW-0413">Isomerase</keyword>
<dbReference type="PANTHER" id="PTHR43090:SF2">
    <property type="entry name" value="1-(5-PHOSPHORIBOSYL)-5-[(5-PHOSPHORIBOSYLAMINO)METHYLIDENEAMINO] IMIDAZOLE-4-CARBOXAMIDE ISOMERASE"/>
    <property type="match status" value="1"/>
</dbReference>
<sequence length="457" mass="49332">MNFTPDSSAADLTSERVQSLTEDDIHALCEATDAAILDGGGFGWVRPQGRTALERYFRGVMLVPERTLFVVRQNGTIVGSAQLVRPPRNNEAQAMNASLMHFHVAPYARRLGLGRLLLDEILQCARAMGYQFLNLDVRESQAAAIALFRSRGFELWGTHPAYALVDGHIRRGLYFVRRLQDQSRITHYAPDTRPENKDPETMPESQTAPSRTTRSLTLYPAIDLKDGACVRLRRGEMDDATVYSNDPGAQARAWCGAGFRRLHVVDLNGAFAGRSANTEAVRQIVANATVPVQLGGGLRDMDGIAAWLEAGVSRVILGSVAVKNPELVREACRAFPGRIVAGIDARQGHVATEGWAEVSDMQATELGLRMQDAGVAAIIFTEITRDGMLEGLDLAQTAQLAQTVSVPVIASGGVGSLDHLVALKQVADDVAGIEGVVVGRALYDGRISPADALRVLA</sequence>
<dbReference type="Gene3D" id="3.40.630.30">
    <property type="match status" value="1"/>
</dbReference>